<keyword evidence="6" id="KW-0167">Capsid protein</keyword>
<gene>
    <name evidence="6" type="ORF">GA0061100_1054</name>
</gene>
<feature type="domain" description="Plastocyanin-like" evidence="5">
    <location>
        <begin position="113"/>
        <end position="228"/>
    </location>
</feature>
<evidence type="ECO:0000256" key="2">
    <source>
        <dbReference type="ARBA" id="ARBA00023002"/>
    </source>
</evidence>
<dbReference type="GO" id="GO:0016491">
    <property type="term" value="F:oxidoreductase activity"/>
    <property type="evidence" value="ECO:0007669"/>
    <property type="project" value="UniProtKB-KW"/>
</dbReference>
<feature type="domain" description="Plastocyanin-like" evidence="4">
    <location>
        <begin position="535"/>
        <end position="624"/>
    </location>
</feature>
<evidence type="ECO:0000259" key="5">
    <source>
        <dbReference type="Pfam" id="PF07732"/>
    </source>
</evidence>
<feature type="signal peptide" evidence="3">
    <location>
        <begin position="1"/>
        <end position="33"/>
    </location>
</feature>
<keyword evidence="2" id="KW-0560">Oxidoreductase</keyword>
<evidence type="ECO:0000259" key="4">
    <source>
        <dbReference type="Pfam" id="PF07731"/>
    </source>
</evidence>
<dbReference type="InterPro" id="IPR002355">
    <property type="entry name" value="Cu_oxidase_Cu_BS"/>
</dbReference>
<keyword evidence="3" id="KW-0732">Signal</keyword>
<feature type="domain" description="Plastocyanin-like" evidence="4">
    <location>
        <begin position="647"/>
        <end position="676"/>
    </location>
</feature>
<dbReference type="GO" id="GO:0051301">
    <property type="term" value="P:cell division"/>
    <property type="evidence" value="ECO:0007669"/>
    <property type="project" value="UniProtKB-KW"/>
</dbReference>
<dbReference type="Gene3D" id="2.60.40.420">
    <property type="entry name" value="Cupredoxins - blue copper proteins"/>
    <property type="match status" value="3"/>
</dbReference>
<evidence type="ECO:0000313" key="7">
    <source>
        <dbReference type="Proteomes" id="UP000186228"/>
    </source>
</evidence>
<dbReference type="Pfam" id="PF07732">
    <property type="entry name" value="Cu-oxidase_3"/>
    <property type="match status" value="1"/>
</dbReference>
<dbReference type="PROSITE" id="PS00079">
    <property type="entry name" value="MULTICOPPER_OXIDASE1"/>
    <property type="match status" value="1"/>
</dbReference>
<dbReference type="GO" id="GO:0005507">
    <property type="term" value="F:copper ion binding"/>
    <property type="evidence" value="ECO:0007669"/>
    <property type="project" value="InterPro"/>
</dbReference>
<sequence length="706" mass="76496">MSVNRMAMGTIWRNGLAISATLAACGLSMPAFGQQAEPLFSNPPVLEETHPGAAPMSRLPTSGLKKSQAAVTTSGRRQLDLTVKFIENGIYNPVTGRVDKVRLRGYTGAGVNPNAPYVAPVIEAAPGERITVALHNELPDDGTCAGHGDANQPHCFNGTNLHSHGLWVSPTGNSDNVLISINPGKSFTYFYDLPDEHPAGTFWYHSHRHGSTALQVSSGMAGALVVRGNRLPTQNANGDLDTLLKNADGKPMQEQLLVFQQIQYACFDAKGQIKTRVVDGKVVAWVCDPGDVGEIRNYDQFGPGTWGESGRYTTINGLVQPRFQSKAGQVERWRMIHGGVRETITVAFRPRRQGAPEYRATTPEAAADYIRQNCAGEAIPYHIVAADGLTTAVARSTQTATLQPGYRFDALVMFPTTGDYCVVNEPLPGTASVTRADQDRQLLATVSVAAGTPVSNIDTALTDTLVAAAQRTMPPDIRAAVIADLRNGLKLTRFVPHPDVTDDEITGTQELVFFIDLSGNVAKFEVGNKSFDPKNFDPATFKPRSYDPNYVDRALPLGGVEEWTLQSAFVGHPFHIHVNPFQIVEILDPNGVDVSAPGAIDRGGGVVDPQYPGLKGVWKDTLWVKSLISNPADFPAKLATSTYKIKIRTRYERFIGEYVLHCHILDHEDQGMMQNVCIDLPNGGGGANCARLLRPTDGQQPATMQH</sequence>
<dbReference type="CDD" id="cd13853">
    <property type="entry name" value="CuRO_1_Tth-MCO_like"/>
    <property type="match status" value="1"/>
</dbReference>
<dbReference type="PROSITE" id="PS00080">
    <property type="entry name" value="MULTICOPPER_OXIDASE2"/>
    <property type="match status" value="1"/>
</dbReference>
<dbReference type="Pfam" id="PF07731">
    <property type="entry name" value="Cu-oxidase_2"/>
    <property type="match status" value="2"/>
</dbReference>
<dbReference type="STRING" id="52131.GA0061100_1054"/>
<protein>
    <submittedName>
        <fullName evidence="6">Multicopper oxidase with three cupredoxin domains (Includes cell division protein FtsP and spore coat protein CotA)</fullName>
    </submittedName>
</protein>
<name>A0A1C3V910_9HYPH</name>
<dbReference type="RefSeq" id="WP_244557860.1">
    <property type="nucleotide sequence ID" value="NZ_FMAC01000005.1"/>
</dbReference>
<dbReference type="EMBL" id="FMAC01000005">
    <property type="protein sequence ID" value="SCB24155.1"/>
    <property type="molecule type" value="Genomic_DNA"/>
</dbReference>
<dbReference type="InterPro" id="IPR011707">
    <property type="entry name" value="Cu-oxidase-like_N"/>
</dbReference>
<evidence type="ECO:0000256" key="1">
    <source>
        <dbReference type="ARBA" id="ARBA00022723"/>
    </source>
</evidence>
<organism evidence="6 7">
    <name type="scientific">Rhizobium hainanense</name>
    <dbReference type="NCBI Taxonomy" id="52131"/>
    <lineage>
        <taxon>Bacteria</taxon>
        <taxon>Pseudomonadati</taxon>
        <taxon>Pseudomonadota</taxon>
        <taxon>Alphaproteobacteria</taxon>
        <taxon>Hyphomicrobiales</taxon>
        <taxon>Rhizobiaceae</taxon>
        <taxon>Rhizobium/Agrobacterium group</taxon>
        <taxon>Rhizobium</taxon>
    </lineage>
</organism>
<dbReference type="InterPro" id="IPR011706">
    <property type="entry name" value="Cu-oxidase_C"/>
</dbReference>
<keyword evidence="7" id="KW-1185">Reference proteome</keyword>
<dbReference type="Proteomes" id="UP000186228">
    <property type="component" value="Unassembled WGS sequence"/>
</dbReference>
<keyword evidence="6" id="KW-0946">Virion</keyword>
<dbReference type="SUPFAM" id="SSF49503">
    <property type="entry name" value="Cupredoxins"/>
    <property type="match status" value="3"/>
</dbReference>
<evidence type="ECO:0000256" key="3">
    <source>
        <dbReference type="SAM" id="SignalP"/>
    </source>
</evidence>
<dbReference type="InterPro" id="IPR008972">
    <property type="entry name" value="Cupredoxin"/>
</dbReference>
<proteinExistence type="predicted"/>
<dbReference type="PANTHER" id="PTHR11709">
    <property type="entry name" value="MULTI-COPPER OXIDASE"/>
    <property type="match status" value="1"/>
</dbReference>
<dbReference type="PROSITE" id="PS51257">
    <property type="entry name" value="PROKAR_LIPOPROTEIN"/>
    <property type="match status" value="1"/>
</dbReference>
<keyword evidence="6" id="KW-0132">Cell division</keyword>
<dbReference type="InterPro" id="IPR033138">
    <property type="entry name" value="Cu_oxidase_CS"/>
</dbReference>
<keyword evidence="6" id="KW-0131">Cell cycle</keyword>
<dbReference type="InterPro" id="IPR045087">
    <property type="entry name" value="Cu-oxidase_fam"/>
</dbReference>
<accession>A0A1C3V910</accession>
<dbReference type="AlphaFoldDB" id="A0A1C3V910"/>
<dbReference type="PANTHER" id="PTHR11709:SF2">
    <property type="entry name" value="MULTICOPPER OXIDASE LPR1"/>
    <property type="match status" value="1"/>
</dbReference>
<dbReference type="CDD" id="cd13900">
    <property type="entry name" value="CuRO_3_Tth-MCO_like"/>
    <property type="match status" value="1"/>
</dbReference>
<evidence type="ECO:0000313" key="6">
    <source>
        <dbReference type="EMBL" id="SCB24155.1"/>
    </source>
</evidence>
<feature type="chain" id="PRO_5008684023" evidence="3">
    <location>
        <begin position="34"/>
        <end position="706"/>
    </location>
</feature>
<keyword evidence="1" id="KW-0479">Metal-binding</keyword>
<reference evidence="7" key="1">
    <citation type="submission" date="2016-08" db="EMBL/GenBank/DDBJ databases">
        <authorList>
            <person name="Varghese N."/>
            <person name="Submissions Spin"/>
        </authorList>
    </citation>
    <scope>NUCLEOTIDE SEQUENCE [LARGE SCALE GENOMIC DNA]</scope>
    <source>
        <strain evidence="7">CCBAU 57015</strain>
    </source>
</reference>